<dbReference type="GeneTree" id="ENSGT00400000024256"/>
<evidence type="ECO:0000313" key="3">
    <source>
        <dbReference type="Proteomes" id="UP000314982"/>
    </source>
</evidence>
<name>A0A4W5R9A0_9TELE</name>
<keyword evidence="3" id="KW-1185">Reference proteome</keyword>
<keyword evidence="1" id="KW-1133">Transmembrane helix</keyword>
<reference evidence="2" key="2">
    <citation type="submission" date="2025-08" db="UniProtKB">
        <authorList>
            <consortium name="Ensembl"/>
        </authorList>
    </citation>
    <scope>IDENTIFICATION</scope>
</reference>
<keyword evidence="1" id="KW-0472">Membrane</keyword>
<dbReference type="STRING" id="62062.ENSHHUP00000086481"/>
<accession>A0A4W5R9A0</accession>
<dbReference type="Ensembl" id="ENSHHUT00000089184.1">
    <property type="protein sequence ID" value="ENSHHUP00000086481.1"/>
    <property type="gene ID" value="ENSHHUG00000050052.1"/>
</dbReference>
<proteinExistence type="predicted"/>
<protein>
    <submittedName>
        <fullName evidence="2">Uncharacterized protein</fullName>
    </submittedName>
</protein>
<evidence type="ECO:0000256" key="1">
    <source>
        <dbReference type="SAM" id="Phobius"/>
    </source>
</evidence>
<reference evidence="2" key="3">
    <citation type="submission" date="2025-09" db="UniProtKB">
        <authorList>
            <consortium name="Ensembl"/>
        </authorList>
    </citation>
    <scope>IDENTIFICATION</scope>
</reference>
<sequence length="347" mass="38884">MIFVIPSATTAPAPFNTMARSKSSKSSGTCCNLVMALLTLWSMVSLIVIVVWATSPHMKGVAQCNVARQSLTEKMEGAKVVWEKEKQALLESIRLSQENQTTLQQEMEVVAERLRETNVSLSLSQQDNAMLHANETALRNAICLHRDTQRNMSRDLSLQRDHFEWLQFNFTHAVHQSHSCSASCDASDSQAVAAMSQMKACESSKHYMMTQMERRGCQINEFPTRKEQRTGLTECHPGTGVEILTRGPAGHRCQGHGQRTSWWWSSPYRSGGLMRLEVWTGCWMVGLLQSHLIGSMFFFIILHSCHQIPSIPQSIFNNLLGGLLPQKAERPCCWVANSGEYSPPGQI</sequence>
<feature type="transmembrane region" description="Helical" evidence="1">
    <location>
        <begin position="33"/>
        <end position="53"/>
    </location>
</feature>
<keyword evidence="1" id="KW-0812">Transmembrane</keyword>
<dbReference type="Proteomes" id="UP000314982">
    <property type="component" value="Unassembled WGS sequence"/>
</dbReference>
<organism evidence="2 3">
    <name type="scientific">Hucho hucho</name>
    <name type="common">huchen</name>
    <dbReference type="NCBI Taxonomy" id="62062"/>
    <lineage>
        <taxon>Eukaryota</taxon>
        <taxon>Metazoa</taxon>
        <taxon>Chordata</taxon>
        <taxon>Craniata</taxon>
        <taxon>Vertebrata</taxon>
        <taxon>Euteleostomi</taxon>
        <taxon>Actinopterygii</taxon>
        <taxon>Neopterygii</taxon>
        <taxon>Teleostei</taxon>
        <taxon>Protacanthopterygii</taxon>
        <taxon>Salmoniformes</taxon>
        <taxon>Salmonidae</taxon>
        <taxon>Salmoninae</taxon>
        <taxon>Hucho</taxon>
    </lineage>
</organism>
<evidence type="ECO:0000313" key="2">
    <source>
        <dbReference type="Ensembl" id="ENSHHUP00000086481.1"/>
    </source>
</evidence>
<dbReference type="AlphaFoldDB" id="A0A4W5R9A0"/>
<reference evidence="3" key="1">
    <citation type="submission" date="2018-06" db="EMBL/GenBank/DDBJ databases">
        <title>Genome assembly of Danube salmon.</title>
        <authorList>
            <person name="Macqueen D.J."/>
            <person name="Gundappa M.K."/>
        </authorList>
    </citation>
    <scope>NUCLEOTIDE SEQUENCE [LARGE SCALE GENOMIC DNA]</scope>
</reference>